<reference evidence="1 2" key="1">
    <citation type="submission" date="2018-06" db="EMBL/GenBank/DDBJ databases">
        <title>Spirosoma sp. HMF3257 Genome sequencing and assembly.</title>
        <authorList>
            <person name="Kang H."/>
            <person name="Cha I."/>
            <person name="Kim H."/>
            <person name="Kang J."/>
            <person name="Joh K."/>
        </authorList>
    </citation>
    <scope>NUCLEOTIDE SEQUENCE [LARGE SCALE GENOMIC DNA]</scope>
    <source>
        <strain evidence="1 2">HMF3257</strain>
    </source>
</reference>
<dbReference type="AlphaFoldDB" id="A0A327NNY7"/>
<dbReference type="Proteomes" id="UP000249016">
    <property type="component" value="Unassembled WGS sequence"/>
</dbReference>
<gene>
    <name evidence="1" type="ORF">HMF3257_28285</name>
</gene>
<dbReference type="EMBL" id="QLII01000001">
    <property type="protein sequence ID" value="RAI77111.1"/>
    <property type="molecule type" value="Genomic_DNA"/>
</dbReference>
<name>A0A327NNY7_9BACT</name>
<sequence>MGQSWSLSATASPATNTLKWYTSQLDATNRANALLQVAIPTDKKQTLSWYVTQTDPHGCQSKTVLQTVTVSQQATAKLTGDDRVVYDDNLHSQDSTAIRIAFDGDGPWNVTFWDGKTALVNASQNPFVKWVKLKDIAGTTPINSQTVVSFPLQALSGQCGQGSLTGATYSLTLRRLVTDVEPLAVGLSLHVLPNPASSSLRVEWQAKAHQGFGCGCCLRVGVCSGKRIGWVRVWWRWRVCPSVAGRRVSTMCRWLMRRGAWPLGSYSNSK</sequence>
<comment type="caution">
    <text evidence="1">The sequence shown here is derived from an EMBL/GenBank/DDBJ whole genome shotgun (WGS) entry which is preliminary data.</text>
</comment>
<accession>A0A327NNY7</accession>
<organism evidence="1 2">
    <name type="scientific">Spirosoma telluris</name>
    <dbReference type="NCBI Taxonomy" id="2183553"/>
    <lineage>
        <taxon>Bacteria</taxon>
        <taxon>Pseudomonadati</taxon>
        <taxon>Bacteroidota</taxon>
        <taxon>Cytophagia</taxon>
        <taxon>Cytophagales</taxon>
        <taxon>Cytophagaceae</taxon>
        <taxon>Spirosoma</taxon>
    </lineage>
</organism>
<evidence type="ECO:0000313" key="2">
    <source>
        <dbReference type="Proteomes" id="UP000249016"/>
    </source>
</evidence>
<keyword evidence="2" id="KW-1185">Reference proteome</keyword>
<protein>
    <submittedName>
        <fullName evidence="1">Uncharacterized protein</fullName>
    </submittedName>
</protein>
<proteinExistence type="predicted"/>
<evidence type="ECO:0000313" key="1">
    <source>
        <dbReference type="EMBL" id="RAI77111.1"/>
    </source>
</evidence>